<dbReference type="Proteomes" id="UP000675968">
    <property type="component" value="Unassembled WGS sequence"/>
</dbReference>
<dbReference type="EMBL" id="JAGVWC010000011">
    <property type="protein sequence ID" value="MBS3062003.1"/>
    <property type="molecule type" value="Genomic_DNA"/>
</dbReference>
<dbReference type="PANTHER" id="PTHR15394:SF3">
    <property type="entry name" value="SERINE HYDROLASE RBBP9"/>
    <property type="match status" value="1"/>
</dbReference>
<reference evidence="1" key="2">
    <citation type="submission" date="2021-05" db="EMBL/GenBank/DDBJ databases">
        <title>Protein family content uncovers lineage relationships and bacterial pathway maintenance mechanisms in DPANN archaea.</title>
        <authorList>
            <person name="Castelle C.J."/>
            <person name="Meheust R."/>
            <person name="Jaffe A.L."/>
            <person name="Seitz K."/>
            <person name="Gong X."/>
            <person name="Baker B.J."/>
            <person name="Banfield J.F."/>
        </authorList>
    </citation>
    <scope>NUCLEOTIDE SEQUENCE</scope>
    <source>
        <strain evidence="1">RIFCSPLOWO2_01_FULL_AR10_48_17</strain>
    </source>
</reference>
<keyword evidence="1" id="KW-0378">Hydrolase</keyword>
<organism evidence="1 2">
    <name type="scientific">Candidatus Iainarchaeum sp</name>
    <dbReference type="NCBI Taxonomy" id="3101447"/>
    <lineage>
        <taxon>Archaea</taxon>
        <taxon>Candidatus Iainarchaeota</taxon>
        <taxon>Candidatus Iainarchaeia</taxon>
        <taxon>Candidatus Iainarchaeales</taxon>
        <taxon>Candidatus Iainarchaeaceae</taxon>
        <taxon>Candidatus Iainarchaeum</taxon>
    </lineage>
</organism>
<comment type="caution">
    <text evidence="1">The sequence shown here is derived from an EMBL/GenBank/DDBJ whole genome shotgun (WGS) entry which is preliminary data.</text>
</comment>
<protein>
    <submittedName>
        <fullName evidence="1">Serine hydrolase family protein</fullName>
    </submittedName>
</protein>
<dbReference type="PANTHER" id="PTHR15394">
    <property type="entry name" value="SERINE HYDROLASE RBBP9"/>
    <property type="match status" value="1"/>
</dbReference>
<dbReference type="Gene3D" id="3.40.50.1820">
    <property type="entry name" value="alpha/beta hydrolase"/>
    <property type="match status" value="1"/>
</dbReference>
<gene>
    <name evidence="1" type="ORF">J4215_05470</name>
</gene>
<dbReference type="InterPro" id="IPR029058">
    <property type="entry name" value="AB_hydrolase_fold"/>
</dbReference>
<dbReference type="GO" id="GO:0016787">
    <property type="term" value="F:hydrolase activity"/>
    <property type="evidence" value="ECO:0007669"/>
    <property type="project" value="UniProtKB-KW"/>
</dbReference>
<dbReference type="SUPFAM" id="SSF53474">
    <property type="entry name" value="alpha/beta-Hydrolases"/>
    <property type="match status" value="1"/>
</dbReference>
<dbReference type="AlphaFoldDB" id="A0A8T4L3U1"/>
<evidence type="ECO:0000313" key="2">
    <source>
        <dbReference type="Proteomes" id="UP000675968"/>
    </source>
</evidence>
<dbReference type="Pfam" id="PF06821">
    <property type="entry name" value="Ser_hydrolase"/>
    <property type="match status" value="1"/>
</dbReference>
<dbReference type="InterPro" id="IPR010662">
    <property type="entry name" value="RBBP9/YdeN"/>
</dbReference>
<sequence>MAVTAFNTQTKGFKITSKRVFFIHGWGGTHPDHWQNWMVSQAKENVFAQMVLMPNPDFPVVHEWISTLFDVIVKPDKNTILVGHSLGCPAILRFLEKLPTGQKIGKAVLVAGFCQPLKVPAIDGFVQEPFDWKKIKSACSEFIVVHADNDLRVPLKRGQFLADQLGVTLAIEPNGGHITTPQFGPYPRLWKRILK</sequence>
<reference evidence="1" key="1">
    <citation type="submission" date="2021-03" db="EMBL/GenBank/DDBJ databases">
        <authorList>
            <person name="Jaffe A."/>
        </authorList>
    </citation>
    <scope>NUCLEOTIDE SEQUENCE</scope>
    <source>
        <strain evidence="1">RIFCSPLOWO2_01_FULL_AR10_48_17</strain>
    </source>
</reference>
<name>A0A8T4L3U1_9ARCH</name>
<proteinExistence type="predicted"/>
<evidence type="ECO:0000313" key="1">
    <source>
        <dbReference type="EMBL" id="MBS3062003.1"/>
    </source>
</evidence>
<accession>A0A8T4L3U1</accession>